<feature type="region of interest" description="Disordered" evidence="1">
    <location>
        <begin position="321"/>
        <end position="341"/>
    </location>
</feature>
<evidence type="ECO:0000256" key="1">
    <source>
        <dbReference type="SAM" id="MobiDB-lite"/>
    </source>
</evidence>
<sequence>MLLLFETPSGFALFTFNGLYCHLDSAVDVIWFFRRDFYLFEDKSRAINGDGVDSQLVDLINKWHKPGMNLCVGKPEYKTIIESVLKIPCMCCQAVLEIMWGIQQQMRTLVPREKSKLTKEDRLPTSQGLMKFLSNCGFDVKPEMVNEKIFLAACALFHCDADDEKKLGLLRDAGLYIRDISGIACEDWDVMKLAIAVKVICCPKEELTDFHEVLAEDVVSKLKGDAPKYKGVAVKVYWLNTYHTVVSNHRLRIAKKKMLGSLVRKAKKAYEAEQAEVCDKVKLHGESQQIAQDHVTSVSRPTILLGDPTILAGEVIRRSPRLNRKLHENSGGGTPHKRPKY</sequence>
<dbReference type="GO" id="GO:0032040">
    <property type="term" value="C:small-subunit processome"/>
    <property type="evidence" value="ECO:0007669"/>
    <property type="project" value="InterPro"/>
</dbReference>
<dbReference type="Proteomes" id="UP000823388">
    <property type="component" value="Chromosome 7K"/>
</dbReference>
<dbReference type="GO" id="GO:0030515">
    <property type="term" value="F:snoRNA binding"/>
    <property type="evidence" value="ECO:0007669"/>
    <property type="project" value="InterPro"/>
</dbReference>
<keyword evidence="3" id="KW-1185">Reference proteome</keyword>
<dbReference type="AlphaFoldDB" id="A0A8T0QD68"/>
<dbReference type="PANTHER" id="PTHR10894">
    <property type="entry name" value="NUCLEOLAR PROTEIN 5 NUCLEOLAR PROTEIN NOP5 NOP58"/>
    <property type="match status" value="1"/>
</dbReference>
<dbReference type="EMBL" id="CM029049">
    <property type="protein sequence ID" value="KAG2572861.1"/>
    <property type="molecule type" value="Genomic_DNA"/>
</dbReference>
<name>A0A8T0QD68_PANVG</name>
<reference evidence="2" key="1">
    <citation type="submission" date="2020-05" db="EMBL/GenBank/DDBJ databases">
        <title>WGS assembly of Panicum virgatum.</title>
        <authorList>
            <person name="Lovell J.T."/>
            <person name="Jenkins J."/>
            <person name="Shu S."/>
            <person name="Juenger T.E."/>
            <person name="Schmutz J."/>
        </authorList>
    </citation>
    <scope>NUCLEOTIDE SEQUENCE</scope>
    <source>
        <strain evidence="2">AP13</strain>
    </source>
</reference>
<protein>
    <submittedName>
        <fullName evidence="2">Uncharacterized protein</fullName>
    </submittedName>
</protein>
<evidence type="ECO:0000313" key="3">
    <source>
        <dbReference type="Proteomes" id="UP000823388"/>
    </source>
</evidence>
<gene>
    <name evidence="2" type="ORF">PVAP13_7KG310865</name>
</gene>
<evidence type="ECO:0000313" key="2">
    <source>
        <dbReference type="EMBL" id="KAG2572861.1"/>
    </source>
</evidence>
<dbReference type="PANTHER" id="PTHR10894:SF14">
    <property type="entry name" value="EXPRESSED PROTEIN"/>
    <property type="match status" value="1"/>
</dbReference>
<comment type="caution">
    <text evidence="2">The sequence shown here is derived from an EMBL/GenBank/DDBJ whole genome shotgun (WGS) entry which is preliminary data.</text>
</comment>
<dbReference type="InterPro" id="IPR045056">
    <property type="entry name" value="Nop56/Nop58"/>
</dbReference>
<accession>A0A8T0QD68</accession>
<dbReference type="GO" id="GO:0031428">
    <property type="term" value="C:box C/D methylation guide snoRNP complex"/>
    <property type="evidence" value="ECO:0007669"/>
    <property type="project" value="InterPro"/>
</dbReference>
<proteinExistence type="predicted"/>
<organism evidence="2 3">
    <name type="scientific">Panicum virgatum</name>
    <name type="common">Blackwell switchgrass</name>
    <dbReference type="NCBI Taxonomy" id="38727"/>
    <lineage>
        <taxon>Eukaryota</taxon>
        <taxon>Viridiplantae</taxon>
        <taxon>Streptophyta</taxon>
        <taxon>Embryophyta</taxon>
        <taxon>Tracheophyta</taxon>
        <taxon>Spermatophyta</taxon>
        <taxon>Magnoliopsida</taxon>
        <taxon>Liliopsida</taxon>
        <taxon>Poales</taxon>
        <taxon>Poaceae</taxon>
        <taxon>PACMAD clade</taxon>
        <taxon>Panicoideae</taxon>
        <taxon>Panicodae</taxon>
        <taxon>Paniceae</taxon>
        <taxon>Panicinae</taxon>
        <taxon>Panicum</taxon>
        <taxon>Panicum sect. Hiantes</taxon>
    </lineage>
</organism>